<evidence type="ECO:0000313" key="4">
    <source>
        <dbReference type="Proteomes" id="UP001501470"/>
    </source>
</evidence>
<evidence type="ECO:0000256" key="1">
    <source>
        <dbReference type="SAM" id="MobiDB-lite"/>
    </source>
</evidence>
<gene>
    <name evidence="3" type="ORF">GCM10009827_110290</name>
</gene>
<feature type="transmembrane region" description="Helical" evidence="2">
    <location>
        <begin position="12"/>
        <end position="33"/>
    </location>
</feature>
<keyword evidence="2" id="KW-0812">Transmembrane</keyword>
<dbReference type="EMBL" id="BAAAQD010000044">
    <property type="protein sequence ID" value="GAA1570398.1"/>
    <property type="molecule type" value="Genomic_DNA"/>
</dbReference>
<name>A0ABN2D800_9ACTN</name>
<feature type="region of interest" description="Disordered" evidence="1">
    <location>
        <begin position="36"/>
        <end position="56"/>
    </location>
</feature>
<evidence type="ECO:0000256" key="2">
    <source>
        <dbReference type="SAM" id="Phobius"/>
    </source>
</evidence>
<reference evidence="3 4" key="1">
    <citation type="journal article" date="2019" name="Int. J. Syst. Evol. Microbiol.">
        <title>The Global Catalogue of Microorganisms (GCM) 10K type strain sequencing project: providing services to taxonomists for standard genome sequencing and annotation.</title>
        <authorList>
            <consortium name="The Broad Institute Genomics Platform"/>
            <consortium name="The Broad Institute Genome Sequencing Center for Infectious Disease"/>
            <person name="Wu L."/>
            <person name="Ma J."/>
        </authorList>
    </citation>
    <scope>NUCLEOTIDE SEQUENCE [LARGE SCALE GENOMIC DNA]</scope>
    <source>
        <strain evidence="3 4">JCM 15933</strain>
    </source>
</reference>
<accession>A0ABN2D800</accession>
<dbReference type="Proteomes" id="UP001501470">
    <property type="component" value="Unassembled WGS sequence"/>
</dbReference>
<proteinExistence type="predicted"/>
<comment type="caution">
    <text evidence="3">The sequence shown here is derived from an EMBL/GenBank/DDBJ whole genome shotgun (WGS) entry which is preliminary data.</text>
</comment>
<evidence type="ECO:0008006" key="5">
    <source>
        <dbReference type="Google" id="ProtNLM"/>
    </source>
</evidence>
<keyword evidence="2" id="KW-0472">Membrane</keyword>
<sequence>MRTVLRLLGTRYGIAMVLIVVVLIVVGFGRTVFTDDDGTGNDALGPTVAPATTTPDPYNSLGDDGVVEEPSSAAPSLSKGAADASTVATRFAKAWLRKPGISGAQWRDGLKPDATNELMEDLADTDPSDVPAATITGSTVVENLGQVATAKVPADGGTIILQLEAIGGRWQVTSLDWEVA</sequence>
<keyword evidence="4" id="KW-1185">Reference proteome</keyword>
<evidence type="ECO:0000313" key="3">
    <source>
        <dbReference type="EMBL" id="GAA1570398.1"/>
    </source>
</evidence>
<protein>
    <recommendedName>
        <fullName evidence="5">Secreted protein</fullName>
    </recommendedName>
</protein>
<feature type="compositionally biased region" description="Low complexity" evidence="1">
    <location>
        <begin position="46"/>
        <end position="56"/>
    </location>
</feature>
<organism evidence="3 4">
    <name type="scientific">Dactylosporangium maewongense</name>
    <dbReference type="NCBI Taxonomy" id="634393"/>
    <lineage>
        <taxon>Bacteria</taxon>
        <taxon>Bacillati</taxon>
        <taxon>Actinomycetota</taxon>
        <taxon>Actinomycetes</taxon>
        <taxon>Micromonosporales</taxon>
        <taxon>Micromonosporaceae</taxon>
        <taxon>Dactylosporangium</taxon>
    </lineage>
</organism>
<dbReference type="RefSeq" id="WP_344514138.1">
    <property type="nucleotide sequence ID" value="NZ_BAAAQD010000044.1"/>
</dbReference>
<keyword evidence="2" id="KW-1133">Transmembrane helix</keyword>